<dbReference type="Proteomes" id="UP000499080">
    <property type="component" value="Unassembled WGS sequence"/>
</dbReference>
<evidence type="ECO:0000313" key="2">
    <source>
        <dbReference type="EMBL" id="GBM90650.1"/>
    </source>
</evidence>
<gene>
    <name evidence="2" type="ORF">AVEN_213568_1</name>
</gene>
<dbReference type="InterPro" id="IPR032135">
    <property type="entry name" value="DUF4817"/>
</dbReference>
<organism evidence="2 3">
    <name type="scientific">Araneus ventricosus</name>
    <name type="common">Orbweaver spider</name>
    <name type="synonym">Epeira ventricosa</name>
    <dbReference type="NCBI Taxonomy" id="182803"/>
    <lineage>
        <taxon>Eukaryota</taxon>
        <taxon>Metazoa</taxon>
        <taxon>Ecdysozoa</taxon>
        <taxon>Arthropoda</taxon>
        <taxon>Chelicerata</taxon>
        <taxon>Arachnida</taxon>
        <taxon>Araneae</taxon>
        <taxon>Araneomorphae</taxon>
        <taxon>Entelegynae</taxon>
        <taxon>Araneoidea</taxon>
        <taxon>Araneidae</taxon>
        <taxon>Araneus</taxon>
    </lineage>
</organism>
<dbReference type="Pfam" id="PF16087">
    <property type="entry name" value="DUF4817"/>
    <property type="match status" value="1"/>
</dbReference>
<dbReference type="OrthoDB" id="6611281at2759"/>
<sequence>MATSTQEKAYCVLEYSKTSSLIVVMILFQAQFGKEPPHRHNVIRWTKQFEETGYLCNGVYSRGIIPSRVWKELDYRLDISRITGGTHTEHL</sequence>
<protein>
    <recommendedName>
        <fullName evidence="1">DUF4817 domain-containing protein</fullName>
    </recommendedName>
</protein>
<evidence type="ECO:0000259" key="1">
    <source>
        <dbReference type="Pfam" id="PF16087"/>
    </source>
</evidence>
<accession>A0A4Y2JKP5</accession>
<comment type="caution">
    <text evidence="2">The sequence shown here is derived from an EMBL/GenBank/DDBJ whole genome shotgun (WGS) entry which is preliminary data.</text>
</comment>
<proteinExistence type="predicted"/>
<reference evidence="2 3" key="1">
    <citation type="journal article" date="2019" name="Sci. Rep.">
        <title>Orb-weaving spider Araneus ventricosus genome elucidates the spidroin gene catalogue.</title>
        <authorList>
            <person name="Kono N."/>
            <person name="Nakamura H."/>
            <person name="Ohtoshi R."/>
            <person name="Moran D.A.P."/>
            <person name="Shinohara A."/>
            <person name="Yoshida Y."/>
            <person name="Fujiwara M."/>
            <person name="Mori M."/>
            <person name="Tomita M."/>
            <person name="Arakawa K."/>
        </authorList>
    </citation>
    <scope>NUCLEOTIDE SEQUENCE [LARGE SCALE GENOMIC DNA]</scope>
</reference>
<keyword evidence="3" id="KW-1185">Reference proteome</keyword>
<evidence type="ECO:0000313" key="3">
    <source>
        <dbReference type="Proteomes" id="UP000499080"/>
    </source>
</evidence>
<name>A0A4Y2JKP5_ARAVE</name>
<dbReference type="AlphaFoldDB" id="A0A4Y2JKP5"/>
<dbReference type="EMBL" id="BGPR01003640">
    <property type="protein sequence ID" value="GBM90650.1"/>
    <property type="molecule type" value="Genomic_DNA"/>
</dbReference>
<feature type="domain" description="DUF4817" evidence="1">
    <location>
        <begin position="4"/>
        <end position="55"/>
    </location>
</feature>